<name>A0A8S4B686_9TELE</name>
<accession>A0A8S4B686</accession>
<evidence type="ECO:0000259" key="7">
    <source>
        <dbReference type="Pfam" id="PF22965"/>
    </source>
</evidence>
<evidence type="ECO:0000259" key="9">
    <source>
        <dbReference type="Pfam" id="PF24437"/>
    </source>
</evidence>
<dbReference type="Pfam" id="PF24436">
    <property type="entry name" value="INTS7_N"/>
    <property type="match status" value="1"/>
</dbReference>
<evidence type="ECO:0000313" key="10">
    <source>
        <dbReference type="EMBL" id="CAG5927920.1"/>
    </source>
</evidence>
<dbReference type="GO" id="GO:0032039">
    <property type="term" value="C:integrator complex"/>
    <property type="evidence" value="ECO:0007669"/>
    <property type="project" value="InterPro"/>
</dbReference>
<reference evidence="10" key="1">
    <citation type="submission" date="2021-05" db="EMBL/GenBank/DDBJ databases">
        <authorList>
            <person name="Tigano A."/>
        </authorList>
    </citation>
    <scope>NUCLEOTIDE SEQUENCE</scope>
</reference>
<dbReference type="InterPro" id="IPR016024">
    <property type="entry name" value="ARM-type_fold"/>
</dbReference>
<dbReference type="GO" id="GO:0034472">
    <property type="term" value="P:snRNA 3'-end processing"/>
    <property type="evidence" value="ECO:0007669"/>
    <property type="project" value="TreeGrafter"/>
</dbReference>
<keyword evidence="6" id="KW-0539">Nucleus</keyword>
<sequence>MSLSTARSFLSEACYGEQELDANSALMELDKGLRSGKLGEQCEAVVLFPKLFQKYPFPILINSAFLKLADIFRLGNNFLRLCVLKVTQQSEKHLEKILNVDEFVKRVFSVIHSNDPIARAITLRMLGSLASIIPERKNAHHSIRQSLDSHDNVEVEAAIFASASFSAQSKDFAAGICNKVSEMIQGLDTPVDLKLKLIPMLQHMHHDASLASSSRELLQHLVNSYPSTPMVIVSLHTFTQLAASSLIDIPKQLQLLLQYLRDDPRKSVKRLAINDLKLLAKKAPHLWMKENTQTLCECALTIPYISLKLGMLAVLSTLSGAIAVKQYFSMTAVPPRLTDLVKLAQECCYHSNLAVAAHGVVILSNIAISCSEKDIIQLEQDTVLGVESLLMLCSQDGSLTAQATLKTALTSLVKLLKSRPHLSQSAVEFLLGQLHLSCDSSRILLCHALAAIAAHLPVLGDGMLGDLVDLFRVASHSSAGEQQELLVSLATVIFVASQSSLSGEVKTVIKQQLEKVANGWTVYRIARQASRMGCHEFSSELYQCLRTRVASEHFYFWLNSLKEFSQAEQCLSHIEDKDYSGAMSAIAEALRSYQKGIASLTRRSGLLVVSSVPADSPSAQVPYHIYEMNLPLQAASTPLSPLTFQCEFIKLRIDTLQALSQLICTCNSLKTSPPPAIATTIALTSGNDLQRCGRISIQMKVCMDEFRSLAARYADLHQSSFDADYATLRNVELYPQAAISRLVTLVSFSVRQQQSCLLVSHVIEALILDPQAASFQEYGTLGSVQTESEYERRMMTVFNRVLEEVEGLTKKHPPVSHLHTGCLCDAVIALLKVPLSFQRYFFQKLQSTSIKLAISPSPRTPSEPIPVQNSQQLTLKVEGVVQHGSTPGLFRKIQSVCLNIPLDAKTNEIEQRVEPHNDYFSTQFLLNFSILGTHTVTVEASVVDESGIEWKTGPKTMVSVKSLEDPYSQQLRHQLQQGGAQPAPQRAAYSRF</sequence>
<feature type="domain" description="Integrator complex subunit 7 N-terminal" evidence="8">
    <location>
        <begin position="26"/>
        <end position="533"/>
    </location>
</feature>
<dbReference type="PANTHER" id="PTHR13322">
    <property type="entry name" value="C1ORF73 PROTEIN"/>
    <property type="match status" value="1"/>
</dbReference>
<proteinExistence type="inferred from homology"/>
<organism evidence="10 11">
    <name type="scientific">Menidia menidia</name>
    <name type="common">Atlantic silverside</name>
    <dbReference type="NCBI Taxonomy" id="238744"/>
    <lineage>
        <taxon>Eukaryota</taxon>
        <taxon>Metazoa</taxon>
        <taxon>Chordata</taxon>
        <taxon>Craniata</taxon>
        <taxon>Vertebrata</taxon>
        <taxon>Euteleostomi</taxon>
        <taxon>Actinopterygii</taxon>
        <taxon>Neopterygii</taxon>
        <taxon>Teleostei</taxon>
        <taxon>Neoteleostei</taxon>
        <taxon>Acanthomorphata</taxon>
        <taxon>Ovalentaria</taxon>
        <taxon>Atherinomorphae</taxon>
        <taxon>Atheriniformes</taxon>
        <taxon>Atherinopsidae</taxon>
        <taxon>Menidiinae</taxon>
        <taxon>Menidia</taxon>
    </lineage>
</organism>
<evidence type="ECO:0000256" key="3">
    <source>
        <dbReference type="ARBA" id="ARBA00008565"/>
    </source>
</evidence>
<dbReference type="Pfam" id="PF24437">
    <property type="entry name" value="INTS7_HB"/>
    <property type="match status" value="2"/>
</dbReference>
<protein>
    <recommendedName>
        <fullName evidence="4">Integrator complex subunit 7</fullName>
    </recommendedName>
</protein>
<evidence type="ECO:0000256" key="5">
    <source>
        <dbReference type="ARBA" id="ARBA00022490"/>
    </source>
</evidence>
<evidence type="ECO:0000256" key="1">
    <source>
        <dbReference type="ARBA" id="ARBA00004123"/>
    </source>
</evidence>
<evidence type="ECO:0000256" key="2">
    <source>
        <dbReference type="ARBA" id="ARBA00004496"/>
    </source>
</evidence>
<dbReference type="Proteomes" id="UP000677803">
    <property type="component" value="Unassembled WGS sequence"/>
</dbReference>
<dbReference type="InterPro" id="IPR056517">
    <property type="entry name" value="INTS7_HB"/>
</dbReference>
<evidence type="ECO:0000259" key="8">
    <source>
        <dbReference type="Pfam" id="PF24436"/>
    </source>
</evidence>
<dbReference type="Pfam" id="PF22965">
    <property type="entry name" value="INTS7_C"/>
    <property type="match status" value="1"/>
</dbReference>
<comment type="subcellular location">
    <subcellularLocation>
        <location evidence="2">Cytoplasm</location>
    </subcellularLocation>
    <subcellularLocation>
        <location evidence="1">Nucleus</location>
    </subcellularLocation>
</comment>
<feature type="domain" description="Integrator complex subunit 7 C-terminal" evidence="7">
    <location>
        <begin position="851"/>
        <end position="950"/>
    </location>
</feature>
<dbReference type="OrthoDB" id="1921953at2759"/>
<dbReference type="SUPFAM" id="SSF48371">
    <property type="entry name" value="ARM repeat"/>
    <property type="match status" value="1"/>
</dbReference>
<dbReference type="InterPro" id="IPR054519">
    <property type="entry name" value="INTS7_C"/>
</dbReference>
<evidence type="ECO:0000313" key="11">
    <source>
        <dbReference type="Proteomes" id="UP000677803"/>
    </source>
</evidence>
<evidence type="ECO:0000256" key="4">
    <source>
        <dbReference type="ARBA" id="ARBA00015336"/>
    </source>
</evidence>
<dbReference type="AlphaFoldDB" id="A0A8S4B686"/>
<keyword evidence="11" id="KW-1185">Reference proteome</keyword>
<keyword evidence="5" id="KW-0963">Cytoplasm</keyword>
<feature type="domain" description="Integrator complex subunit 7 helical bundle" evidence="9">
    <location>
        <begin position="631"/>
        <end position="737"/>
    </location>
</feature>
<feature type="domain" description="Integrator complex subunit 7 helical bundle" evidence="9">
    <location>
        <begin position="535"/>
        <end position="601"/>
    </location>
</feature>
<comment type="similarity">
    <text evidence="3">Belongs to the Integrator subunit 7 family.</text>
</comment>
<evidence type="ECO:0000256" key="6">
    <source>
        <dbReference type="ARBA" id="ARBA00023242"/>
    </source>
</evidence>
<dbReference type="InterPro" id="IPR056516">
    <property type="entry name" value="INTS7_N"/>
</dbReference>
<gene>
    <name evidence="10" type="ORF">MMEN_LOCUS11599</name>
</gene>
<dbReference type="InterPro" id="IPR033060">
    <property type="entry name" value="INTS7"/>
</dbReference>
<comment type="caution">
    <text evidence="10">The sequence shown here is derived from an EMBL/GenBank/DDBJ whole genome shotgun (WGS) entry which is preliminary data.</text>
</comment>
<dbReference type="PANTHER" id="PTHR13322:SF2">
    <property type="entry name" value="INTEGRATOR COMPLEX SUBUNIT 7"/>
    <property type="match status" value="1"/>
</dbReference>
<dbReference type="GO" id="GO:0005737">
    <property type="term" value="C:cytoplasm"/>
    <property type="evidence" value="ECO:0007669"/>
    <property type="project" value="UniProtKB-SubCell"/>
</dbReference>
<dbReference type="EMBL" id="CAJRST010012224">
    <property type="protein sequence ID" value="CAG5927920.1"/>
    <property type="molecule type" value="Genomic_DNA"/>
</dbReference>